<dbReference type="Proteomes" id="UP000504615">
    <property type="component" value="Unplaced"/>
</dbReference>
<accession>A0A6I9WLQ9</accession>
<evidence type="ECO:0000313" key="1">
    <source>
        <dbReference type="Proteomes" id="UP000504615"/>
    </source>
</evidence>
<evidence type="ECO:0000313" key="2">
    <source>
        <dbReference type="RefSeq" id="XP_011640449.1"/>
    </source>
</evidence>
<organism evidence="1 2">
    <name type="scientific">Pogonomyrmex barbatus</name>
    <name type="common">red harvester ant</name>
    <dbReference type="NCBI Taxonomy" id="144034"/>
    <lineage>
        <taxon>Eukaryota</taxon>
        <taxon>Metazoa</taxon>
        <taxon>Ecdysozoa</taxon>
        <taxon>Arthropoda</taxon>
        <taxon>Hexapoda</taxon>
        <taxon>Insecta</taxon>
        <taxon>Pterygota</taxon>
        <taxon>Neoptera</taxon>
        <taxon>Endopterygota</taxon>
        <taxon>Hymenoptera</taxon>
        <taxon>Apocrita</taxon>
        <taxon>Aculeata</taxon>
        <taxon>Formicoidea</taxon>
        <taxon>Formicidae</taxon>
        <taxon>Myrmicinae</taxon>
        <taxon>Pogonomyrmex</taxon>
    </lineage>
</organism>
<keyword evidence="1" id="KW-1185">Reference proteome</keyword>
<sequence>MADETGERQYAVCSRCISCNYCNVILALLTPILNINVRIYIRLILRVSTKPELIPRRREVIVSLCIWEIISKMLNATYGLKQSSETSISLRNCDNMTYQSETDA</sequence>
<protein>
    <submittedName>
        <fullName evidence="2">Uncharacterized protein LOC105429279</fullName>
    </submittedName>
</protein>
<reference evidence="2" key="1">
    <citation type="submission" date="2025-08" db="UniProtKB">
        <authorList>
            <consortium name="RefSeq"/>
        </authorList>
    </citation>
    <scope>IDENTIFICATION</scope>
</reference>
<name>A0A6I9WLQ9_9HYME</name>
<dbReference type="KEGG" id="pbar:105429279"/>
<dbReference type="GeneID" id="105429279"/>
<proteinExistence type="predicted"/>
<gene>
    <name evidence="2" type="primary">LOC105429279</name>
</gene>
<dbReference type="RefSeq" id="XP_011640449.1">
    <property type="nucleotide sequence ID" value="XM_011642147.1"/>
</dbReference>
<dbReference type="AlphaFoldDB" id="A0A6I9WLQ9"/>